<comment type="caution">
    <text evidence="3">The sequence shown here is derived from an EMBL/GenBank/DDBJ whole genome shotgun (WGS) entry which is preliminary data.</text>
</comment>
<reference evidence="5" key="2">
    <citation type="journal article" date="2019" name="Int. J. Syst. Evol. Microbiol.">
        <title>The Global Catalogue of Microorganisms (GCM) 10K type strain sequencing project: providing services to taxonomists for standard genome sequencing and annotation.</title>
        <authorList>
            <consortium name="The Broad Institute Genomics Platform"/>
            <consortium name="The Broad Institute Genome Sequencing Center for Infectious Disease"/>
            <person name="Wu L."/>
            <person name="Ma J."/>
        </authorList>
    </citation>
    <scope>NUCLEOTIDE SEQUENCE [LARGE SCALE GENOMIC DNA]</scope>
    <source>
        <strain evidence="5">JCM 10667</strain>
    </source>
</reference>
<proteinExistence type="predicted"/>
<evidence type="ECO:0000256" key="1">
    <source>
        <dbReference type="SAM" id="MobiDB-lite"/>
    </source>
</evidence>
<dbReference type="AlphaFoldDB" id="A0A7W7IAS1"/>
<evidence type="ECO:0000313" key="2">
    <source>
        <dbReference type="EMBL" id="GAA0563415.1"/>
    </source>
</evidence>
<evidence type="ECO:0000313" key="3">
    <source>
        <dbReference type="EMBL" id="MBB4773536.1"/>
    </source>
</evidence>
<reference evidence="2" key="4">
    <citation type="submission" date="2023-12" db="EMBL/GenBank/DDBJ databases">
        <authorList>
            <person name="Sun Q."/>
            <person name="Inoue M."/>
        </authorList>
    </citation>
    <scope>NUCLEOTIDE SEQUENCE</scope>
    <source>
        <strain evidence="2">JCM 10667</strain>
    </source>
</reference>
<keyword evidence="5" id="KW-1185">Reference proteome</keyword>
<dbReference type="Proteomes" id="UP000549343">
    <property type="component" value="Unassembled WGS sequence"/>
</dbReference>
<name>A0A7W7IAS1_9ACTN</name>
<dbReference type="EMBL" id="JACHMV010000001">
    <property type="protein sequence ID" value="MBB4773536.1"/>
    <property type="molecule type" value="Genomic_DNA"/>
</dbReference>
<accession>A0A7W7IAS1</accession>
<organism evidence="3 4">
    <name type="scientific">Actinomadura livida</name>
    <dbReference type="NCBI Taxonomy" id="79909"/>
    <lineage>
        <taxon>Bacteria</taxon>
        <taxon>Bacillati</taxon>
        <taxon>Actinomycetota</taxon>
        <taxon>Actinomycetes</taxon>
        <taxon>Streptosporangiales</taxon>
        <taxon>Thermomonosporaceae</taxon>
        <taxon>Actinomadura</taxon>
    </lineage>
</organism>
<evidence type="ECO:0000313" key="4">
    <source>
        <dbReference type="Proteomes" id="UP000549343"/>
    </source>
</evidence>
<reference evidence="3 4" key="3">
    <citation type="submission" date="2020-08" db="EMBL/GenBank/DDBJ databases">
        <title>Sequencing the genomes of 1000 actinobacteria strains.</title>
        <authorList>
            <person name="Klenk H.-P."/>
        </authorList>
    </citation>
    <scope>NUCLEOTIDE SEQUENCE [LARGE SCALE GENOMIC DNA]</scope>
    <source>
        <strain evidence="3 4">DSM 44772</strain>
    </source>
</reference>
<evidence type="ECO:0000313" key="5">
    <source>
        <dbReference type="Proteomes" id="UP001501427"/>
    </source>
</evidence>
<dbReference type="Proteomes" id="UP001501427">
    <property type="component" value="Unassembled WGS sequence"/>
</dbReference>
<sequence>MSRFKHHAELAPVPRPLVDEVVRALLDWMEGLPFTDGKLDIGEDFDGDADVRLTEGEHLTTGARYRIELLGGDDEQLTLDVKLVSWDRAGESRIEITSDLEGHVVNAQIELRMAGQRAHTFRVEGDYQGPGPGLLRRLQRAKWEGEVRFEEWWSVLGQRTSPISLRVQHPLAFASFRGDRGKDVDERWSVESILRFRGRWVARPVAALGLLIMRGRVRRLLRMSFEKAETAWNDAVPGMAERGWQERVTVRHQVEVRSVSRKWVEDYVAALHRHIGELRVENGRLTDTTADIRLLEGEHIRPGARYRIALEENSETQHNETKEHSETQRNEIGKHRRTESLDISVTAWEPDGPSRIEMNGPENAQTGWAELDSAAKPTRVRAAFDGAFEEITRLKVTAEGDLERWWAGVDGSGDDSPAFTAKVEQPLGEGIFSIAGSPGEDGRWKLDVSFTAEGRGWARPLIALAGLLSGNAVQETFASTTDEAATDWDDTISKAIEAGPDLAAKTTLHRLLNEPATTTKPD</sequence>
<gene>
    <name evidence="3" type="ORF">F4557_001954</name>
    <name evidence="2" type="ORF">GCM10009546_27080</name>
</gene>
<protein>
    <submittedName>
        <fullName evidence="3">Uncharacterized protein</fullName>
    </submittedName>
</protein>
<feature type="compositionally biased region" description="Basic and acidic residues" evidence="1">
    <location>
        <begin position="315"/>
        <end position="333"/>
    </location>
</feature>
<dbReference type="EMBL" id="BAAAHD010000023">
    <property type="protein sequence ID" value="GAA0563415.1"/>
    <property type="molecule type" value="Genomic_DNA"/>
</dbReference>
<feature type="region of interest" description="Disordered" evidence="1">
    <location>
        <begin position="312"/>
        <end position="338"/>
    </location>
</feature>
<dbReference type="RefSeq" id="WP_184881686.1">
    <property type="nucleotide sequence ID" value="NZ_BAAAHD010000023.1"/>
</dbReference>
<reference evidence="2" key="1">
    <citation type="journal article" date="2014" name="Int. J. Syst. Evol. Microbiol.">
        <title>Complete genome of a new Firmicutes species belonging to the dominant human colonic microbiota ('Ruminococcus bicirculans') reveals two chromosomes and a selective capacity to utilize plant glucans.</title>
        <authorList>
            <consortium name="NISC Comparative Sequencing Program"/>
            <person name="Wegmann U."/>
            <person name="Louis P."/>
            <person name="Goesmann A."/>
            <person name="Henrissat B."/>
            <person name="Duncan S.H."/>
            <person name="Flint H.J."/>
        </authorList>
    </citation>
    <scope>NUCLEOTIDE SEQUENCE</scope>
    <source>
        <strain evidence="2">JCM 10667</strain>
    </source>
</reference>